<dbReference type="Proteomes" id="UP000827609">
    <property type="component" value="Segment"/>
</dbReference>
<reference evidence="1" key="1">
    <citation type="submission" date="2021-06" db="EMBL/GenBank/DDBJ databases">
        <title>Complete genome sequence of Erwinia phage pEa_SNUABM_7.</title>
        <authorList>
            <person name="Kim S.G."/>
            <person name="Park S.C."/>
        </authorList>
    </citation>
    <scope>NUCLEOTIDE SEQUENCE</scope>
</reference>
<sequence length="164" mass="19313">MKTKTPEEAYEEMRDILIAIQYMCVKRMVFPIVTARIEQKNGFLVMHAMRFNVSPKKFFEAINERNGQINCVWLLRAFTRTAISYGLKPVIVEKLNEYQAFSSRFFDHSDVDLTYRRQYDYRELAILAEHPKPRIYTLNGVDYDGVQIPSKETQEVESRERSGS</sequence>
<evidence type="ECO:0000313" key="1">
    <source>
        <dbReference type="EMBL" id="QYW04902.1"/>
    </source>
</evidence>
<protein>
    <submittedName>
        <fullName evidence="1">Uncharacterized protein</fullName>
    </submittedName>
</protein>
<keyword evidence="2" id="KW-1185">Reference proteome</keyword>
<dbReference type="EMBL" id="MZ475896">
    <property type="protein sequence ID" value="QYW04902.1"/>
    <property type="molecule type" value="Genomic_DNA"/>
</dbReference>
<proteinExistence type="predicted"/>
<gene>
    <name evidence="1" type="ORF">pEaSNUABM7_00234</name>
</gene>
<evidence type="ECO:0000313" key="2">
    <source>
        <dbReference type="Proteomes" id="UP000827609"/>
    </source>
</evidence>
<name>A0AAE8BLJ6_9CAUD</name>
<accession>A0AAE8BLJ6</accession>
<organism evidence="1 2">
    <name type="scientific">Erwinia phage pEa_SNUABM_7</name>
    <dbReference type="NCBI Taxonomy" id="2866695"/>
    <lineage>
        <taxon>Viruses</taxon>
        <taxon>Duplodnaviria</taxon>
        <taxon>Heunggongvirae</taxon>
        <taxon>Uroviricota</taxon>
        <taxon>Caudoviricetes</taxon>
        <taxon>Snuvirus</taxon>
        <taxon>Snuvirus SNUABM7</taxon>
    </lineage>
</organism>